<reference evidence="2 3" key="1">
    <citation type="journal article" date="2019" name="Int. J. Syst. Evol. Microbiol.">
        <title>The Global Catalogue of Microorganisms (GCM) 10K type strain sequencing project: providing services to taxonomists for standard genome sequencing and annotation.</title>
        <authorList>
            <consortium name="The Broad Institute Genomics Platform"/>
            <consortium name="The Broad Institute Genome Sequencing Center for Infectious Disease"/>
            <person name="Wu L."/>
            <person name="Ma J."/>
        </authorList>
    </citation>
    <scope>NUCLEOTIDE SEQUENCE [LARGE SCALE GENOMIC DNA]</scope>
    <source>
        <strain evidence="2 3">DSM 29988</strain>
    </source>
</reference>
<gene>
    <name evidence="2" type="ORF">ACFQJC_04180</name>
</gene>
<sequence length="80" mass="9415">MTDRTDSTRTRTDRPTTTPAPTRTPRPRRYPNNEENMNAPLVPLLDQPTQENDIEQIRRDLTALRLQLTRIERAMQTENQ</sequence>
<organism evidence="2 3">
    <name type="scientific">Haloferax namakaokahaiae</name>
    <dbReference type="NCBI Taxonomy" id="1748331"/>
    <lineage>
        <taxon>Archaea</taxon>
        <taxon>Methanobacteriati</taxon>
        <taxon>Methanobacteriota</taxon>
        <taxon>Stenosarchaea group</taxon>
        <taxon>Halobacteria</taxon>
        <taxon>Halobacteriales</taxon>
        <taxon>Haloferacaceae</taxon>
        <taxon>Haloferax</taxon>
    </lineage>
</organism>
<accession>A0ABD5ZC54</accession>
<dbReference type="RefSeq" id="WP_390221992.1">
    <property type="nucleotide sequence ID" value="NZ_JBHTAA010000001.1"/>
</dbReference>
<feature type="region of interest" description="Disordered" evidence="1">
    <location>
        <begin position="1"/>
        <end position="49"/>
    </location>
</feature>
<name>A0ABD5ZC54_9EURY</name>
<evidence type="ECO:0000313" key="3">
    <source>
        <dbReference type="Proteomes" id="UP001596481"/>
    </source>
</evidence>
<dbReference type="Proteomes" id="UP001596481">
    <property type="component" value="Unassembled WGS sequence"/>
</dbReference>
<dbReference type="EMBL" id="JBHTAA010000001">
    <property type="protein sequence ID" value="MFC7202699.1"/>
    <property type="molecule type" value="Genomic_DNA"/>
</dbReference>
<protein>
    <submittedName>
        <fullName evidence="2">Uncharacterized protein</fullName>
    </submittedName>
</protein>
<evidence type="ECO:0000313" key="2">
    <source>
        <dbReference type="EMBL" id="MFC7202699.1"/>
    </source>
</evidence>
<comment type="caution">
    <text evidence="2">The sequence shown here is derived from an EMBL/GenBank/DDBJ whole genome shotgun (WGS) entry which is preliminary data.</text>
</comment>
<evidence type="ECO:0000256" key="1">
    <source>
        <dbReference type="SAM" id="MobiDB-lite"/>
    </source>
</evidence>
<proteinExistence type="predicted"/>
<dbReference type="AlphaFoldDB" id="A0ABD5ZC54"/>
<feature type="compositionally biased region" description="Basic and acidic residues" evidence="1">
    <location>
        <begin position="1"/>
        <end position="14"/>
    </location>
</feature>
<keyword evidence="3" id="KW-1185">Reference proteome</keyword>